<evidence type="ECO:0000313" key="3">
    <source>
        <dbReference type="Proteomes" id="UP001161017"/>
    </source>
</evidence>
<reference evidence="2" key="1">
    <citation type="journal article" date="2023" name="Genome Biol. Evol.">
        <title>First Whole Genome Sequence and Flow Cytometry Genome Size Data for the Lichen-Forming Fungus Ramalina farinacea (Ascomycota).</title>
        <authorList>
            <person name="Llewellyn T."/>
            <person name="Mian S."/>
            <person name="Hill R."/>
            <person name="Leitch I.J."/>
            <person name="Gaya E."/>
        </authorList>
    </citation>
    <scope>NUCLEOTIDE SEQUENCE</scope>
    <source>
        <strain evidence="2">LIQ254RAFAR</strain>
    </source>
</reference>
<keyword evidence="1" id="KW-0732">Signal</keyword>
<evidence type="ECO:0000256" key="1">
    <source>
        <dbReference type="SAM" id="SignalP"/>
    </source>
</evidence>
<comment type="caution">
    <text evidence="2">The sequence shown here is derived from an EMBL/GenBank/DDBJ whole genome shotgun (WGS) entry which is preliminary data.</text>
</comment>
<keyword evidence="3" id="KW-1185">Reference proteome</keyword>
<accession>A0AA43QSD6</accession>
<feature type="signal peptide" evidence="1">
    <location>
        <begin position="1"/>
        <end position="19"/>
    </location>
</feature>
<organism evidence="2 3">
    <name type="scientific">Ramalina farinacea</name>
    <dbReference type="NCBI Taxonomy" id="258253"/>
    <lineage>
        <taxon>Eukaryota</taxon>
        <taxon>Fungi</taxon>
        <taxon>Dikarya</taxon>
        <taxon>Ascomycota</taxon>
        <taxon>Pezizomycotina</taxon>
        <taxon>Lecanoromycetes</taxon>
        <taxon>OSLEUM clade</taxon>
        <taxon>Lecanoromycetidae</taxon>
        <taxon>Lecanorales</taxon>
        <taxon>Lecanorineae</taxon>
        <taxon>Ramalinaceae</taxon>
        <taxon>Ramalina</taxon>
    </lineage>
</organism>
<proteinExistence type="predicted"/>
<dbReference type="Proteomes" id="UP001161017">
    <property type="component" value="Unassembled WGS sequence"/>
</dbReference>
<dbReference type="AlphaFoldDB" id="A0AA43QSD6"/>
<evidence type="ECO:0000313" key="2">
    <source>
        <dbReference type="EMBL" id="MDI1491751.1"/>
    </source>
</evidence>
<sequence>MLGPKILLLFTGAVSLTVAAPIEDAEKPLKLRERGEAKQEQLSKRVELYPAPDLGRIKVDDNLDKRVELYPAPDLGRIKVEDDLDKRTELYPAPDLGRIKVDDEVE</sequence>
<dbReference type="EMBL" id="JAPUFD010000015">
    <property type="protein sequence ID" value="MDI1491751.1"/>
    <property type="molecule type" value="Genomic_DNA"/>
</dbReference>
<name>A0AA43QSD6_9LECA</name>
<gene>
    <name evidence="2" type="ORF">OHK93_002961</name>
</gene>
<feature type="chain" id="PRO_5041337136" evidence="1">
    <location>
        <begin position="20"/>
        <end position="106"/>
    </location>
</feature>
<protein>
    <submittedName>
        <fullName evidence="2">Uncharacterized protein</fullName>
    </submittedName>
</protein>